<keyword evidence="4" id="KW-1185">Reference proteome</keyword>
<feature type="domain" description="Putative auto-transporter adhesin head GIN" evidence="2">
    <location>
        <begin position="45"/>
        <end position="225"/>
    </location>
</feature>
<feature type="chain" id="PRO_5016464475" evidence="1">
    <location>
        <begin position="21"/>
        <end position="241"/>
    </location>
</feature>
<protein>
    <submittedName>
        <fullName evidence="3">Putative autotransporter adhesin-like protein</fullName>
    </submittedName>
</protein>
<dbReference type="RefSeq" id="WP_111565680.1">
    <property type="nucleotide sequence ID" value="NZ_QLMI01000001.1"/>
</dbReference>
<comment type="caution">
    <text evidence="3">The sequence shown here is derived from an EMBL/GenBank/DDBJ whole genome shotgun (WGS) entry which is preliminary data.</text>
</comment>
<name>A0A327YW92_9FLAO</name>
<dbReference type="PROSITE" id="PS51257">
    <property type="entry name" value="PROKAR_LIPOPROTEIN"/>
    <property type="match status" value="1"/>
</dbReference>
<sequence length="241" mass="25266">MKTTLKLVALLLTITLTSCTGNLNLGDGIDGSGNVVSEKRNIEAPFTKIQASTGVEVILEQGTPTEVEVEVDDNLIQYVVTKVENGTLIVKIDGNINTLESAIIRVKTNTIDGLESSSGSSIRTINKLRGTTLHLKSSSGSTINADLEYEKVNCESTSGSEIKVSGKTLALETKSSSGSEIEAQDLAANEIFAQSTSGSSTIVNPIVLLNAKASSGSSIDYVKEPKKVVKEETSGGSVSLN</sequence>
<gene>
    <name evidence="3" type="ORF">B0I03_101262</name>
</gene>
<dbReference type="Pfam" id="PF10988">
    <property type="entry name" value="DUF2807"/>
    <property type="match status" value="1"/>
</dbReference>
<feature type="signal peptide" evidence="1">
    <location>
        <begin position="1"/>
        <end position="20"/>
    </location>
</feature>
<evidence type="ECO:0000259" key="2">
    <source>
        <dbReference type="Pfam" id="PF10988"/>
    </source>
</evidence>
<dbReference type="Gene3D" id="2.160.20.120">
    <property type="match status" value="1"/>
</dbReference>
<dbReference type="Proteomes" id="UP000249620">
    <property type="component" value="Unassembled WGS sequence"/>
</dbReference>
<dbReference type="AlphaFoldDB" id="A0A327YW92"/>
<evidence type="ECO:0000256" key="1">
    <source>
        <dbReference type="SAM" id="SignalP"/>
    </source>
</evidence>
<keyword evidence="1" id="KW-0732">Signal</keyword>
<organism evidence="3 4">
    <name type="scientific">Flavobacterium aquaticum</name>
    <dbReference type="NCBI Taxonomy" id="1236486"/>
    <lineage>
        <taxon>Bacteria</taxon>
        <taxon>Pseudomonadati</taxon>
        <taxon>Bacteroidota</taxon>
        <taxon>Flavobacteriia</taxon>
        <taxon>Flavobacteriales</taxon>
        <taxon>Flavobacteriaceae</taxon>
        <taxon>Flavobacterium</taxon>
    </lineage>
</organism>
<reference evidence="3 4" key="1">
    <citation type="submission" date="2018-06" db="EMBL/GenBank/DDBJ databases">
        <title>Genomic Encyclopedia of Type Strains, Phase III (KMG-III): the genomes of soil and plant-associated and newly described type strains.</title>
        <authorList>
            <person name="Whitman W."/>
        </authorList>
    </citation>
    <scope>NUCLEOTIDE SEQUENCE [LARGE SCALE GENOMIC DNA]</scope>
    <source>
        <strain evidence="3 4">CGMCC 1.12398</strain>
    </source>
</reference>
<dbReference type="EMBL" id="QLMI01000001">
    <property type="protein sequence ID" value="RAK25102.1"/>
    <property type="molecule type" value="Genomic_DNA"/>
</dbReference>
<dbReference type="InterPro" id="IPR021255">
    <property type="entry name" value="DUF2807"/>
</dbReference>
<proteinExistence type="predicted"/>
<accession>A0A327YW92</accession>
<evidence type="ECO:0000313" key="3">
    <source>
        <dbReference type="EMBL" id="RAK25102.1"/>
    </source>
</evidence>
<dbReference type="OrthoDB" id="1422484at2"/>
<evidence type="ECO:0000313" key="4">
    <source>
        <dbReference type="Proteomes" id="UP000249620"/>
    </source>
</evidence>